<keyword evidence="7 8" id="KW-0862">Zinc</keyword>
<comment type="similarity">
    <text evidence="8">Belongs to the RNase Z family.</text>
</comment>
<feature type="binding site" evidence="8">
    <location>
        <position position="65"/>
    </location>
    <ligand>
        <name>Zn(2+)</name>
        <dbReference type="ChEBI" id="CHEBI:29105"/>
        <label>2</label>
        <note>catalytic</note>
    </ligand>
</feature>
<evidence type="ECO:0000256" key="7">
    <source>
        <dbReference type="ARBA" id="ARBA00022833"/>
    </source>
</evidence>
<keyword evidence="3 8" id="KW-0540">Nuclease</keyword>
<comment type="function">
    <text evidence="8">Zinc phosphodiesterase, which displays some tRNA 3'-processing endonuclease activity. Probably involved in tRNA maturation, by removing a 3'-trailer from precursor tRNA.</text>
</comment>
<evidence type="ECO:0000313" key="9">
    <source>
        <dbReference type="EMBL" id="AST58504.1"/>
    </source>
</evidence>
<feature type="active site" description="Proton acceptor" evidence="8">
    <location>
        <position position="65"/>
    </location>
</feature>
<evidence type="ECO:0000256" key="1">
    <source>
        <dbReference type="ARBA" id="ARBA00011738"/>
    </source>
</evidence>
<feature type="binding site" evidence="8">
    <location>
        <position position="63"/>
    </location>
    <ligand>
        <name>Zn(2+)</name>
        <dbReference type="ChEBI" id="CHEBI:29105"/>
        <label>1</label>
        <note>catalytic</note>
    </ligand>
</feature>
<dbReference type="PANTHER" id="PTHR46018:SF2">
    <property type="entry name" value="ZINC PHOSPHODIESTERASE ELAC PROTEIN 1"/>
    <property type="match status" value="1"/>
</dbReference>
<evidence type="ECO:0000256" key="3">
    <source>
        <dbReference type="ARBA" id="ARBA00022722"/>
    </source>
</evidence>
<keyword evidence="5 8" id="KW-0255">Endonuclease</keyword>
<accession>A0A223I1S8</accession>
<comment type="catalytic activity">
    <reaction evidence="8">
        <text>Endonucleolytic cleavage of RNA, removing extra 3' nucleotides from tRNA precursor, generating 3' termini of tRNAs. A 3'-hydroxy group is left at the tRNA terminus and a 5'-phosphoryl group is left at the trailer molecule.</text>
        <dbReference type="EC" id="3.1.26.11"/>
    </reaction>
</comment>
<dbReference type="GO" id="GO:0008270">
    <property type="term" value="F:zinc ion binding"/>
    <property type="evidence" value="ECO:0007669"/>
    <property type="project" value="UniProtKB-UniRule"/>
</dbReference>
<dbReference type="InterPro" id="IPR013471">
    <property type="entry name" value="RNase_Z/BN"/>
</dbReference>
<dbReference type="Pfam" id="PF23023">
    <property type="entry name" value="Anti-Pycsar_Apyc1"/>
    <property type="match status" value="1"/>
</dbReference>
<proteinExistence type="inferred from homology"/>
<dbReference type="EC" id="3.1.26.11" evidence="8"/>
<gene>
    <name evidence="8" type="primary">rnz</name>
    <name evidence="9" type="ORF">Thert_02655</name>
</gene>
<keyword evidence="2 8" id="KW-0819">tRNA processing</keyword>
<dbReference type="GO" id="GO:0042781">
    <property type="term" value="F:3'-tRNA processing endoribonuclease activity"/>
    <property type="evidence" value="ECO:0007669"/>
    <property type="project" value="UniProtKB-UniRule"/>
</dbReference>
<evidence type="ECO:0000256" key="6">
    <source>
        <dbReference type="ARBA" id="ARBA00022801"/>
    </source>
</evidence>
<comment type="cofactor">
    <cofactor evidence="8">
        <name>Zn(2+)</name>
        <dbReference type="ChEBI" id="CHEBI:29105"/>
    </cofactor>
    <text evidence="8">Binds 2 Zn(2+) ions.</text>
</comment>
<feature type="binding site" evidence="8">
    <location>
        <position position="66"/>
    </location>
    <ligand>
        <name>Zn(2+)</name>
        <dbReference type="ChEBI" id="CHEBI:29105"/>
        <label>2</label>
        <note>catalytic</note>
    </ligand>
</feature>
<reference evidence="9 10" key="1">
    <citation type="submission" date="2016-08" db="EMBL/GenBank/DDBJ databases">
        <title>A novel genetic cassette of butanologenic Thermoanaerobacterium thermosaccharolyticum that directly convert cellulose to butanol.</title>
        <authorList>
            <person name="Li T."/>
            <person name="He J."/>
        </authorList>
    </citation>
    <scope>NUCLEOTIDE SEQUENCE [LARGE SCALE GENOMIC DNA]</scope>
    <source>
        <strain evidence="9 10">TG57</strain>
    </source>
</reference>
<feature type="binding site" evidence="8">
    <location>
        <position position="206"/>
    </location>
    <ligand>
        <name>Zn(2+)</name>
        <dbReference type="ChEBI" id="CHEBI:29105"/>
        <label>2</label>
        <note>catalytic</note>
    </ligand>
</feature>
<dbReference type="Proteomes" id="UP000214975">
    <property type="component" value="Chromosome"/>
</dbReference>
<dbReference type="CDD" id="cd07717">
    <property type="entry name" value="RNaseZ_ZiPD-like_MBL-fold"/>
    <property type="match status" value="1"/>
</dbReference>
<dbReference type="Gene3D" id="3.60.15.10">
    <property type="entry name" value="Ribonuclease Z/Hydroxyacylglutathione hydrolase-like"/>
    <property type="match status" value="1"/>
</dbReference>
<feature type="binding site" evidence="8">
    <location>
        <position position="206"/>
    </location>
    <ligand>
        <name>Zn(2+)</name>
        <dbReference type="ChEBI" id="CHEBI:29105"/>
        <label>1</label>
        <note>catalytic</note>
    </ligand>
</feature>
<organism evidence="9 10">
    <name type="scientific">Thermoanaerobacterium thermosaccharolyticum</name>
    <name type="common">Clostridium thermosaccharolyticum</name>
    <dbReference type="NCBI Taxonomy" id="1517"/>
    <lineage>
        <taxon>Bacteria</taxon>
        <taxon>Bacillati</taxon>
        <taxon>Bacillota</taxon>
        <taxon>Clostridia</taxon>
        <taxon>Thermoanaerobacterales</taxon>
        <taxon>Thermoanaerobacteraceae</taxon>
        <taxon>Thermoanaerobacterium</taxon>
    </lineage>
</organism>
<evidence type="ECO:0000256" key="8">
    <source>
        <dbReference type="HAMAP-Rule" id="MF_01818"/>
    </source>
</evidence>
<dbReference type="EMBL" id="CP016893">
    <property type="protein sequence ID" value="AST58504.1"/>
    <property type="molecule type" value="Genomic_DNA"/>
</dbReference>
<dbReference type="NCBIfam" id="NF000801">
    <property type="entry name" value="PRK00055.1-3"/>
    <property type="match status" value="1"/>
</dbReference>
<evidence type="ECO:0000256" key="2">
    <source>
        <dbReference type="ARBA" id="ARBA00022694"/>
    </source>
</evidence>
<feature type="binding site" evidence="8">
    <location>
        <position position="61"/>
    </location>
    <ligand>
        <name>Zn(2+)</name>
        <dbReference type="ChEBI" id="CHEBI:29105"/>
        <label>1</label>
        <note>catalytic</note>
    </ligand>
</feature>
<comment type="subunit">
    <text evidence="1 8">Homodimer.</text>
</comment>
<name>A0A223I1S8_THETR</name>
<dbReference type="SUPFAM" id="SSF56281">
    <property type="entry name" value="Metallo-hydrolase/oxidoreductase"/>
    <property type="match status" value="1"/>
</dbReference>
<dbReference type="AlphaFoldDB" id="A0A223I1S8"/>
<evidence type="ECO:0000313" key="10">
    <source>
        <dbReference type="Proteomes" id="UP000214975"/>
    </source>
</evidence>
<keyword evidence="6 8" id="KW-0378">Hydrolase</keyword>
<dbReference type="NCBIfam" id="TIGR02651">
    <property type="entry name" value="RNase_Z"/>
    <property type="match status" value="1"/>
</dbReference>
<evidence type="ECO:0000256" key="5">
    <source>
        <dbReference type="ARBA" id="ARBA00022759"/>
    </source>
</evidence>
<dbReference type="PANTHER" id="PTHR46018">
    <property type="entry name" value="ZINC PHOSPHODIESTERASE ELAC PROTEIN 1"/>
    <property type="match status" value="1"/>
</dbReference>
<dbReference type="HAMAP" id="MF_01818">
    <property type="entry name" value="RNase_Z_BN"/>
    <property type="match status" value="1"/>
</dbReference>
<feature type="binding site" evidence="8">
    <location>
        <position position="265"/>
    </location>
    <ligand>
        <name>Zn(2+)</name>
        <dbReference type="ChEBI" id="CHEBI:29105"/>
        <label>2</label>
        <note>catalytic</note>
    </ligand>
</feature>
<feature type="binding site" evidence="8">
    <location>
        <position position="137"/>
    </location>
    <ligand>
        <name>Zn(2+)</name>
        <dbReference type="ChEBI" id="CHEBI:29105"/>
        <label>1</label>
        <note>catalytic</note>
    </ligand>
</feature>
<protein>
    <recommendedName>
        <fullName evidence="8">Ribonuclease Z</fullName>
        <shortName evidence="8">RNase Z</shortName>
        <ecNumber evidence="8">3.1.26.11</ecNumber>
    </recommendedName>
    <alternativeName>
        <fullName evidence="8">tRNA 3 endonuclease</fullName>
    </alternativeName>
    <alternativeName>
        <fullName evidence="8">tRNase Z</fullName>
    </alternativeName>
</protein>
<dbReference type="InterPro" id="IPR036866">
    <property type="entry name" value="RibonucZ/Hydroxyglut_hydro"/>
</dbReference>
<dbReference type="RefSeq" id="WP_094397762.1">
    <property type="nucleotide sequence ID" value="NZ_CP016893.1"/>
</dbReference>
<sequence length="303" mass="34182">MFDMCLLGTGGMMPIPGRYLSSLILRYGGISVLVDCGEGTQVPLQKLGWGFLNIDAIFFTHYHGDHILGLPGIIYQMINQDREKELKLIGPKGMSIINNLLNVLFGDIPFTVEYIEIEDEECINVGDITVKNILVDHTVLCFAYSFEVKRLPIFDVKKARALNIPVEYWHILQHGENITKDGNVIYTPDMVLGKSRKGLKVSYCTDTRPTESLIDLVKDSDVFVGEGMYGDPLDIEKAIKKSHSTFIETAFVAKEANVKELWLTHFSPSLKNPAEYIKYAKDVFENTIVGHDLMTKELHFENS</sequence>
<keyword evidence="4 8" id="KW-0479">Metal-binding</keyword>
<evidence type="ECO:0000256" key="4">
    <source>
        <dbReference type="ARBA" id="ARBA00022723"/>
    </source>
</evidence>